<gene>
    <name evidence="2" type="ORF">HD596_007136</name>
</gene>
<accession>A0A7W9GAU0</accession>
<name>A0A7W9GAU0_9ACTN</name>
<keyword evidence="3" id="KW-1185">Reference proteome</keyword>
<dbReference type="InterPro" id="IPR013595">
    <property type="entry name" value="Pept_S33_TAP-like_C"/>
</dbReference>
<dbReference type="RefSeq" id="WP_185073776.1">
    <property type="nucleotide sequence ID" value="NZ_JACHMB010000001.1"/>
</dbReference>
<dbReference type="Gene3D" id="3.40.50.1820">
    <property type="entry name" value="alpha/beta hydrolase"/>
    <property type="match status" value="1"/>
</dbReference>
<dbReference type="EMBL" id="JACHMB010000001">
    <property type="protein sequence ID" value="MBB5780380.1"/>
    <property type="molecule type" value="Genomic_DNA"/>
</dbReference>
<dbReference type="InterPro" id="IPR029058">
    <property type="entry name" value="AB_hydrolase_fold"/>
</dbReference>
<proteinExistence type="predicted"/>
<dbReference type="AlphaFoldDB" id="A0A7W9GAU0"/>
<evidence type="ECO:0000313" key="2">
    <source>
        <dbReference type="EMBL" id="MBB5780380.1"/>
    </source>
</evidence>
<comment type="caution">
    <text evidence="2">The sequence shown here is derived from an EMBL/GenBank/DDBJ whole genome shotgun (WGS) entry which is preliminary data.</text>
</comment>
<reference evidence="2 3" key="1">
    <citation type="submission" date="2020-08" db="EMBL/GenBank/DDBJ databases">
        <title>Sequencing the genomes of 1000 actinobacteria strains.</title>
        <authorList>
            <person name="Klenk H.-P."/>
        </authorList>
    </citation>
    <scope>NUCLEOTIDE SEQUENCE [LARGE SCALE GENOMIC DNA]</scope>
    <source>
        <strain evidence="2 3">DSM 45507</strain>
    </source>
</reference>
<sequence length="175" mass="18733">MIPEFAGGLATAITQAEQGDAQLFATIRAQAPDDPVSTAAYRSILCQDIDPEIRGYADVRERMRQSRAAAPHLRGTSEFWDMTVGCAGWPIPPAHPRRQSPIRGVPPILVIGNTHDPATPLRWARSLSGRIQGSGLLVHDGDGHTAYRRSACATEHIDAYLVTGALPATGSVCAQ</sequence>
<evidence type="ECO:0000259" key="1">
    <source>
        <dbReference type="Pfam" id="PF08386"/>
    </source>
</evidence>
<dbReference type="SUPFAM" id="SSF53474">
    <property type="entry name" value="alpha/beta-Hydrolases"/>
    <property type="match status" value="1"/>
</dbReference>
<feature type="domain" description="Peptidase S33 tripeptidyl aminopeptidase-like C-terminal" evidence="1">
    <location>
        <begin position="81"/>
        <end position="173"/>
    </location>
</feature>
<protein>
    <submittedName>
        <fullName evidence="2">Acetyl esterase/lipase</fullName>
    </submittedName>
</protein>
<evidence type="ECO:0000313" key="3">
    <source>
        <dbReference type="Proteomes" id="UP000579153"/>
    </source>
</evidence>
<organism evidence="2 3">
    <name type="scientific">Nonomuraea jabiensis</name>
    <dbReference type="NCBI Taxonomy" id="882448"/>
    <lineage>
        <taxon>Bacteria</taxon>
        <taxon>Bacillati</taxon>
        <taxon>Actinomycetota</taxon>
        <taxon>Actinomycetes</taxon>
        <taxon>Streptosporangiales</taxon>
        <taxon>Streptosporangiaceae</taxon>
        <taxon>Nonomuraea</taxon>
    </lineage>
</organism>
<dbReference type="Pfam" id="PF08386">
    <property type="entry name" value="Abhydrolase_4"/>
    <property type="match status" value="1"/>
</dbReference>
<dbReference type="Proteomes" id="UP000579153">
    <property type="component" value="Unassembled WGS sequence"/>
</dbReference>